<accession>A0A1B6F497</accession>
<name>A0A1B6F497_9HEMI</name>
<feature type="non-terminal residue" evidence="1">
    <location>
        <position position="119"/>
    </location>
</feature>
<feature type="non-terminal residue" evidence="1">
    <location>
        <position position="1"/>
    </location>
</feature>
<protein>
    <submittedName>
        <fullName evidence="1">Uncharacterized protein</fullName>
    </submittedName>
</protein>
<gene>
    <name evidence="1" type="ORF">g.49035</name>
</gene>
<dbReference type="AlphaFoldDB" id="A0A1B6F497"/>
<sequence>VSEIEWDVVTSSTDVDYIVKFVTDNITRVFDECAPIVRKRVTRKRSPWINDEIKGLIKEKNRLRDLCLTKNNTFIKEAYIISRNKLNSMVREAKKKYFTAVLDCKDSKNFWSTLRKAGV</sequence>
<reference evidence="1" key="1">
    <citation type="submission" date="2015-11" db="EMBL/GenBank/DDBJ databases">
        <title>De novo transcriptome assembly of four potential Pierce s Disease insect vectors from Arizona vineyards.</title>
        <authorList>
            <person name="Tassone E.E."/>
        </authorList>
    </citation>
    <scope>NUCLEOTIDE SEQUENCE</scope>
</reference>
<evidence type="ECO:0000313" key="1">
    <source>
        <dbReference type="EMBL" id="JAS45082.1"/>
    </source>
</evidence>
<proteinExistence type="predicted"/>
<organism evidence="1">
    <name type="scientific">Cuerna arida</name>
    <dbReference type="NCBI Taxonomy" id="1464854"/>
    <lineage>
        <taxon>Eukaryota</taxon>
        <taxon>Metazoa</taxon>
        <taxon>Ecdysozoa</taxon>
        <taxon>Arthropoda</taxon>
        <taxon>Hexapoda</taxon>
        <taxon>Insecta</taxon>
        <taxon>Pterygota</taxon>
        <taxon>Neoptera</taxon>
        <taxon>Paraneoptera</taxon>
        <taxon>Hemiptera</taxon>
        <taxon>Auchenorrhyncha</taxon>
        <taxon>Membracoidea</taxon>
        <taxon>Cicadellidae</taxon>
        <taxon>Cicadellinae</taxon>
        <taxon>Proconiini</taxon>
        <taxon>Cuerna</taxon>
    </lineage>
</organism>
<dbReference type="EMBL" id="GECZ01024687">
    <property type="protein sequence ID" value="JAS45082.1"/>
    <property type="molecule type" value="Transcribed_RNA"/>
</dbReference>